<proteinExistence type="predicted"/>
<name>A0AAW1TR91_9CUCU</name>
<sequence>MLKIRRKRDVDVSENDIYNDNEIIDRTKVSSSSTTSETPTTILFDSTITTETLDTTSPNNTTESLEIKMQNIINLIKDIFHLKLNLGLDLVKNTTRSISTYVEKVQQKFNRHYRNS</sequence>
<reference evidence="1 2" key="1">
    <citation type="submission" date="2023-03" db="EMBL/GenBank/DDBJ databases">
        <title>Genome insight into feeding habits of ladybird beetles.</title>
        <authorList>
            <person name="Li H.-S."/>
            <person name="Huang Y.-H."/>
            <person name="Pang H."/>
        </authorList>
    </citation>
    <scope>NUCLEOTIDE SEQUENCE [LARGE SCALE GENOMIC DNA]</scope>
    <source>
        <strain evidence="1">SYSU_2023b</strain>
        <tissue evidence="1">Whole body</tissue>
    </source>
</reference>
<dbReference type="AlphaFoldDB" id="A0AAW1TR91"/>
<organism evidence="1 2">
    <name type="scientific">Henosepilachna vigintioctopunctata</name>
    <dbReference type="NCBI Taxonomy" id="420089"/>
    <lineage>
        <taxon>Eukaryota</taxon>
        <taxon>Metazoa</taxon>
        <taxon>Ecdysozoa</taxon>
        <taxon>Arthropoda</taxon>
        <taxon>Hexapoda</taxon>
        <taxon>Insecta</taxon>
        <taxon>Pterygota</taxon>
        <taxon>Neoptera</taxon>
        <taxon>Endopterygota</taxon>
        <taxon>Coleoptera</taxon>
        <taxon>Polyphaga</taxon>
        <taxon>Cucujiformia</taxon>
        <taxon>Coccinelloidea</taxon>
        <taxon>Coccinellidae</taxon>
        <taxon>Epilachninae</taxon>
        <taxon>Epilachnini</taxon>
        <taxon>Henosepilachna</taxon>
    </lineage>
</organism>
<gene>
    <name evidence="1" type="ORF">WA026_006373</name>
</gene>
<accession>A0AAW1TR91</accession>
<dbReference type="Proteomes" id="UP001431783">
    <property type="component" value="Unassembled WGS sequence"/>
</dbReference>
<dbReference type="EMBL" id="JARQZJ010000002">
    <property type="protein sequence ID" value="KAK9870286.1"/>
    <property type="molecule type" value="Genomic_DNA"/>
</dbReference>
<protein>
    <submittedName>
        <fullName evidence="1">Uncharacterized protein</fullName>
    </submittedName>
</protein>
<evidence type="ECO:0000313" key="2">
    <source>
        <dbReference type="Proteomes" id="UP001431783"/>
    </source>
</evidence>
<evidence type="ECO:0000313" key="1">
    <source>
        <dbReference type="EMBL" id="KAK9870286.1"/>
    </source>
</evidence>
<comment type="caution">
    <text evidence="1">The sequence shown here is derived from an EMBL/GenBank/DDBJ whole genome shotgun (WGS) entry which is preliminary data.</text>
</comment>
<keyword evidence="2" id="KW-1185">Reference proteome</keyword>